<evidence type="ECO:0000256" key="1">
    <source>
        <dbReference type="SAM" id="MobiDB-lite"/>
    </source>
</evidence>
<dbReference type="AlphaFoldDB" id="A0A166VN40"/>
<protein>
    <submittedName>
        <fullName evidence="2">Uncharacterized protein</fullName>
    </submittedName>
</protein>
<reference evidence="2 3" key="1">
    <citation type="journal article" date="2016" name="Genome Biol. Evol.">
        <title>Divergent and convergent evolution of fungal pathogenicity.</title>
        <authorList>
            <person name="Shang Y."/>
            <person name="Xiao G."/>
            <person name="Zheng P."/>
            <person name="Cen K."/>
            <person name="Zhan S."/>
            <person name="Wang C."/>
        </authorList>
    </citation>
    <scope>NUCLEOTIDE SEQUENCE [LARGE SCALE GENOMIC DNA]</scope>
    <source>
        <strain evidence="2 3">RCEF 3172</strain>
    </source>
</reference>
<feature type="region of interest" description="Disordered" evidence="1">
    <location>
        <begin position="776"/>
        <end position="804"/>
    </location>
</feature>
<name>A0A166VN40_9HYPO</name>
<proteinExistence type="predicted"/>
<keyword evidence="3" id="KW-1185">Reference proteome</keyword>
<evidence type="ECO:0000313" key="3">
    <source>
        <dbReference type="Proteomes" id="UP000076863"/>
    </source>
</evidence>
<gene>
    <name evidence="2" type="ORF">BBO_09460</name>
</gene>
<accession>A0A166VN40</accession>
<comment type="caution">
    <text evidence="2">The sequence shown here is derived from an EMBL/GenBank/DDBJ whole genome shotgun (WGS) entry which is preliminary data.</text>
</comment>
<dbReference type="EMBL" id="AZHA01000090">
    <property type="protein sequence ID" value="OAA33843.1"/>
    <property type="molecule type" value="Genomic_DNA"/>
</dbReference>
<evidence type="ECO:0000313" key="2">
    <source>
        <dbReference type="EMBL" id="OAA33843.1"/>
    </source>
</evidence>
<dbReference type="InterPro" id="IPR022198">
    <property type="entry name" value="DUF3723"/>
</dbReference>
<organism evidence="2 3">
    <name type="scientific">Beauveria brongniartii RCEF 3172</name>
    <dbReference type="NCBI Taxonomy" id="1081107"/>
    <lineage>
        <taxon>Eukaryota</taxon>
        <taxon>Fungi</taxon>
        <taxon>Dikarya</taxon>
        <taxon>Ascomycota</taxon>
        <taxon>Pezizomycotina</taxon>
        <taxon>Sordariomycetes</taxon>
        <taxon>Hypocreomycetidae</taxon>
        <taxon>Hypocreales</taxon>
        <taxon>Cordycipitaceae</taxon>
        <taxon>Beauveria</taxon>
        <taxon>Beauveria brongniartii</taxon>
    </lineage>
</organism>
<dbReference type="Pfam" id="PF12520">
    <property type="entry name" value="DUF3723"/>
    <property type="match status" value="1"/>
</dbReference>
<dbReference type="OrthoDB" id="4227485at2759"/>
<sequence length="804" mass="90861">MESQIKFIGIVRVPLLNLQFIAGTGERPYNQRQTDHLERLFKGTSVNHADRRHWIDGYIDQLMEEDLLNDLKLTRSLLGDINSREEYPLVEGRNIAFTQGRHRVDAAKKIDLSSCWTIRLYCTDQYSFDTNGIVKCRTEQYQHELLNSDGEIYTKLREYDGDDVNFCEWYERLSITKQKAFFYITARPAIARALDKLIPLKGVIEFLQLSNFLKIFDKRLDDELLAGLEKIHRQWSHITNGCELNILDKDTVTALEGRAPSVSTVDRDWIASLFRQHRVFSRVSDTTVRHRIESCVLTATGLIHSLRSLHMNMQHLCVAAGILWTYLIPKGARVTAKAKKMSLAATLRSCWMATEPFVEINEGVFQPALGPPSFAVAYIQLMLSALRLFPYLANTKPKVEKGGKIFLSIDLHCVAVLHQRARMLGFDILDFEPATVGSMAHFSGQWRQPHATSSADEAKLLIRPDHRWGRPYQAIYHIIQAQAFLPTIDRLSKSSHLTIAFILRDFITTFFGPCHFELDHSRPPVCLQEAIIETVRKQPAVYPLSTAIQPIAEATGTDCCDSRPLAVHIGPSAAESGVPMQHIQDNSQLTCENGVEVQANREYGVHEYRTANLTQARQAQNFEPESGVRRDIIRTSENNLNSDVSMPDVARALSLSCGRDNGNALHREGLQHQRQHINDATSIFGVSVQNQIAHLDPRYFPHLLQISRNGDGKYQIIKWHLLDPGIHPFLISRKTRDFQRALAAAGQLFSAGLSQEMHRPHLRRIKTGCVAGARGVGGNGEEPAPENTTRVEFQSVRPFRSGNG</sequence>
<dbReference type="Proteomes" id="UP000076863">
    <property type="component" value="Unassembled WGS sequence"/>
</dbReference>